<evidence type="ECO:0000313" key="2">
    <source>
        <dbReference type="EMBL" id="GGU64953.1"/>
    </source>
</evidence>
<dbReference type="InterPro" id="IPR012347">
    <property type="entry name" value="Ferritin-like"/>
</dbReference>
<accession>A0ABQ2V2X4</accession>
<feature type="region of interest" description="Disordered" evidence="1">
    <location>
        <begin position="264"/>
        <end position="295"/>
    </location>
</feature>
<dbReference type="EMBL" id="BMRP01000010">
    <property type="protein sequence ID" value="GGU64953.1"/>
    <property type="molecule type" value="Genomic_DNA"/>
</dbReference>
<keyword evidence="3" id="KW-1185">Reference proteome</keyword>
<organism evidence="2 3">
    <name type="scientific">Streptomyces albospinus</name>
    <dbReference type="NCBI Taxonomy" id="285515"/>
    <lineage>
        <taxon>Bacteria</taxon>
        <taxon>Bacillati</taxon>
        <taxon>Actinomycetota</taxon>
        <taxon>Actinomycetes</taxon>
        <taxon>Kitasatosporales</taxon>
        <taxon>Streptomycetaceae</taxon>
        <taxon>Streptomyces</taxon>
    </lineage>
</organism>
<evidence type="ECO:0008006" key="4">
    <source>
        <dbReference type="Google" id="ProtNLM"/>
    </source>
</evidence>
<name>A0ABQ2V2X4_9ACTN</name>
<evidence type="ECO:0000313" key="3">
    <source>
        <dbReference type="Proteomes" id="UP000654471"/>
    </source>
</evidence>
<dbReference type="Gene3D" id="1.20.1260.10">
    <property type="match status" value="1"/>
</dbReference>
<gene>
    <name evidence="2" type="ORF">GCM10010211_32570</name>
</gene>
<evidence type="ECO:0000256" key="1">
    <source>
        <dbReference type="SAM" id="MobiDB-lite"/>
    </source>
</evidence>
<comment type="caution">
    <text evidence="2">The sequence shown here is derived from an EMBL/GenBank/DDBJ whole genome shotgun (WGS) entry which is preliminary data.</text>
</comment>
<reference evidence="3" key="1">
    <citation type="journal article" date="2019" name="Int. J. Syst. Evol. Microbiol.">
        <title>The Global Catalogue of Microorganisms (GCM) 10K type strain sequencing project: providing services to taxonomists for standard genome sequencing and annotation.</title>
        <authorList>
            <consortium name="The Broad Institute Genomics Platform"/>
            <consortium name="The Broad Institute Genome Sequencing Center for Infectious Disease"/>
            <person name="Wu L."/>
            <person name="Ma J."/>
        </authorList>
    </citation>
    <scope>NUCLEOTIDE SEQUENCE [LARGE SCALE GENOMIC DNA]</scope>
    <source>
        <strain evidence="3">JCM 3399</strain>
    </source>
</reference>
<feature type="region of interest" description="Disordered" evidence="1">
    <location>
        <begin position="1"/>
        <end position="34"/>
    </location>
</feature>
<protein>
    <recommendedName>
        <fullName evidence="4">Calpain catalytic domain-containing protein</fullName>
    </recommendedName>
</protein>
<dbReference type="Proteomes" id="UP000654471">
    <property type="component" value="Unassembled WGS sequence"/>
</dbReference>
<sequence>MRLRTVTAGKGERTGGSPPAPAAGPPAGHSVGRRAPPLAVVDQSSALDACYIIVSQGEGAPDEQEDSHYEKFTRIRDHVDGIGVVCDASGQEKYTIDSSEAVWPVMTDPKASDFTGSLGKPAQLSDAACCYVLALLDALYQAPADDPDPSQHLPKPTSERYGLERGFIAAMQGVLSPVAKILVSAPIKSGPNAGRNAGPTFGYYDFNGAPPKQVLMELCTDKELTKDFPQLGGGDGILHQISLLPDFTIQVIAEDRRAAAERQWAQLDSTTGRSVRPGANGRTGHQARPRAAEGQCAGGWPTAGSLGAFGHVYGVGSAGSPRRRFGMSVRAQQVERSMMR</sequence>
<proteinExistence type="predicted"/>